<evidence type="ECO:0000256" key="1">
    <source>
        <dbReference type="ARBA" id="ARBA00001772"/>
    </source>
</evidence>
<sequence length="449" mass="48737">MKKRLSLAVITIILMMFSLTSASPVPETFSGIVKLRAKSVVNISTTQIIKEKARSSPFLPGTPYRDEEKKLRRQSLGSGFIIDEEGYILTNNHVIDKAEDIRVRLWDETEYKATVVGRDPKTDIALIKVESDRPLPVAPLGDSDALEVGDWIIAIGNPFGLGNTVTAGIVSAKGRVLGSGPYDDFIQTDAAINPGNSGGPLFNMNAEVVGISTVIFTASGGNIGIGFAIPINLAKDILLSLKEKGFVERGWLGVTVQKVTPEIAESFGLSDRHGALVTDVTKDSPADRAGIQRGDIIVGYNGKKIVDMHELPRLVASTPVGTGVNLKIFREGKELELNVIIEKLGKGIETPELVIEKMLGLRTKTMHPAIAEQMGIRDGGAVVILGVIENSPAKRQNIRKGDIILEVNRKRVTSAEEMASVIKELGKRDAVLLLMKRDRGYIYVSIRLR</sequence>
<dbReference type="InterPro" id="IPR011782">
    <property type="entry name" value="Pept_S1C_Do"/>
</dbReference>
<evidence type="ECO:0000256" key="7">
    <source>
        <dbReference type="ARBA" id="ARBA00022729"/>
    </source>
</evidence>
<dbReference type="Pfam" id="PF13180">
    <property type="entry name" value="PDZ_2"/>
    <property type="match status" value="2"/>
</dbReference>
<evidence type="ECO:0000256" key="13">
    <source>
        <dbReference type="ARBA" id="ARBA00032850"/>
    </source>
</evidence>
<keyword evidence="8" id="KW-0677">Repeat</keyword>
<keyword evidence="7" id="KW-0732">Signal</keyword>
<evidence type="ECO:0000256" key="9">
    <source>
        <dbReference type="ARBA" id="ARBA00022764"/>
    </source>
</evidence>
<gene>
    <name evidence="15" type="ORF">MNBD_NITROSPIRAE02-1124</name>
</gene>
<evidence type="ECO:0000259" key="14">
    <source>
        <dbReference type="PROSITE" id="PS50106"/>
    </source>
</evidence>
<dbReference type="Gene3D" id="2.30.42.10">
    <property type="match status" value="2"/>
</dbReference>
<dbReference type="EMBL" id="UOGH01000089">
    <property type="protein sequence ID" value="VAX28506.1"/>
    <property type="molecule type" value="Genomic_DNA"/>
</dbReference>
<dbReference type="PANTHER" id="PTHR22939">
    <property type="entry name" value="SERINE PROTEASE FAMILY S1C HTRA-RELATED"/>
    <property type="match status" value="1"/>
</dbReference>
<dbReference type="NCBIfam" id="TIGR02037">
    <property type="entry name" value="degP_htrA_DO"/>
    <property type="match status" value="1"/>
</dbReference>
<name>A0A3B1CDC6_9ZZZZ</name>
<comment type="catalytic activity">
    <reaction evidence="1">
        <text>Acts on substrates that are at least partially unfolded. The cleavage site P1 residue is normally between a pair of hydrophobic residues, such as Val-|-Val.</text>
        <dbReference type="EC" id="3.4.21.107"/>
    </reaction>
</comment>
<evidence type="ECO:0000256" key="2">
    <source>
        <dbReference type="ARBA" id="ARBA00004418"/>
    </source>
</evidence>
<evidence type="ECO:0000313" key="15">
    <source>
        <dbReference type="EMBL" id="VAX28506.1"/>
    </source>
</evidence>
<dbReference type="GO" id="GO:0004252">
    <property type="term" value="F:serine-type endopeptidase activity"/>
    <property type="evidence" value="ECO:0007669"/>
    <property type="project" value="InterPro"/>
</dbReference>
<comment type="subcellular location">
    <subcellularLocation>
        <location evidence="2">Periplasm</location>
    </subcellularLocation>
</comment>
<dbReference type="EC" id="3.4.21.107" evidence="4"/>
<reference evidence="15" key="1">
    <citation type="submission" date="2018-06" db="EMBL/GenBank/DDBJ databases">
        <authorList>
            <person name="Zhirakovskaya E."/>
        </authorList>
    </citation>
    <scope>NUCLEOTIDE SEQUENCE</scope>
</reference>
<keyword evidence="9" id="KW-0574">Periplasm</keyword>
<dbReference type="SUPFAM" id="SSF50156">
    <property type="entry name" value="PDZ domain-like"/>
    <property type="match status" value="2"/>
</dbReference>
<keyword evidence="12" id="KW-0346">Stress response</keyword>
<evidence type="ECO:0000256" key="12">
    <source>
        <dbReference type="ARBA" id="ARBA00023016"/>
    </source>
</evidence>
<evidence type="ECO:0000256" key="4">
    <source>
        <dbReference type="ARBA" id="ARBA00013035"/>
    </source>
</evidence>
<accession>A0A3B1CDC6</accession>
<evidence type="ECO:0000256" key="10">
    <source>
        <dbReference type="ARBA" id="ARBA00022801"/>
    </source>
</evidence>
<dbReference type="PRINTS" id="PR00834">
    <property type="entry name" value="PROTEASES2C"/>
</dbReference>
<feature type="domain" description="PDZ" evidence="14">
    <location>
        <begin position="338"/>
        <end position="437"/>
    </location>
</feature>
<dbReference type="SMART" id="SM00228">
    <property type="entry name" value="PDZ"/>
    <property type="match status" value="2"/>
</dbReference>
<keyword evidence="11" id="KW-0720">Serine protease</keyword>
<dbReference type="Pfam" id="PF13365">
    <property type="entry name" value="Trypsin_2"/>
    <property type="match status" value="1"/>
</dbReference>
<protein>
    <recommendedName>
        <fullName evidence="5">Probable periplasmic serine endoprotease DegP-like</fullName>
        <ecNumber evidence="4">3.4.21.107</ecNumber>
    </recommendedName>
    <alternativeName>
        <fullName evidence="13">Protease Do</fullName>
    </alternativeName>
</protein>
<evidence type="ECO:0000256" key="11">
    <source>
        <dbReference type="ARBA" id="ARBA00022825"/>
    </source>
</evidence>
<dbReference type="PROSITE" id="PS50106">
    <property type="entry name" value="PDZ"/>
    <property type="match status" value="2"/>
</dbReference>
<dbReference type="Gene3D" id="2.40.10.120">
    <property type="match status" value="1"/>
</dbReference>
<keyword evidence="6 15" id="KW-0645">Protease</keyword>
<dbReference type="CDD" id="cd10839">
    <property type="entry name" value="cpPDZ1_DegP-like"/>
    <property type="match status" value="1"/>
</dbReference>
<dbReference type="InterPro" id="IPR001940">
    <property type="entry name" value="Peptidase_S1C"/>
</dbReference>
<evidence type="ECO:0000256" key="6">
    <source>
        <dbReference type="ARBA" id="ARBA00022670"/>
    </source>
</evidence>
<feature type="domain" description="PDZ" evidence="14">
    <location>
        <begin position="236"/>
        <end position="332"/>
    </location>
</feature>
<dbReference type="SUPFAM" id="SSF50494">
    <property type="entry name" value="Trypsin-like serine proteases"/>
    <property type="match status" value="1"/>
</dbReference>
<evidence type="ECO:0000256" key="8">
    <source>
        <dbReference type="ARBA" id="ARBA00022737"/>
    </source>
</evidence>
<dbReference type="AlphaFoldDB" id="A0A3B1CDC6"/>
<dbReference type="PANTHER" id="PTHR22939:SF130">
    <property type="entry name" value="PERIPLASMIC SERINE ENDOPROTEASE DEGP-LIKE-RELATED"/>
    <property type="match status" value="1"/>
</dbReference>
<evidence type="ECO:0000256" key="3">
    <source>
        <dbReference type="ARBA" id="ARBA00010541"/>
    </source>
</evidence>
<dbReference type="InterPro" id="IPR001478">
    <property type="entry name" value="PDZ"/>
</dbReference>
<proteinExistence type="inferred from homology"/>
<dbReference type="GO" id="GO:0006508">
    <property type="term" value="P:proteolysis"/>
    <property type="evidence" value="ECO:0007669"/>
    <property type="project" value="UniProtKB-KW"/>
</dbReference>
<organism evidence="15">
    <name type="scientific">hydrothermal vent metagenome</name>
    <dbReference type="NCBI Taxonomy" id="652676"/>
    <lineage>
        <taxon>unclassified sequences</taxon>
        <taxon>metagenomes</taxon>
        <taxon>ecological metagenomes</taxon>
    </lineage>
</organism>
<evidence type="ECO:0000256" key="5">
    <source>
        <dbReference type="ARBA" id="ARBA00013958"/>
    </source>
</evidence>
<comment type="similarity">
    <text evidence="3">Belongs to the peptidase S1C family.</text>
</comment>
<dbReference type="InterPro" id="IPR036034">
    <property type="entry name" value="PDZ_sf"/>
</dbReference>
<dbReference type="InterPro" id="IPR009003">
    <property type="entry name" value="Peptidase_S1_PA"/>
</dbReference>
<keyword evidence="10" id="KW-0378">Hydrolase</keyword>